<dbReference type="GO" id="GO:1900449">
    <property type="term" value="P:regulation of glutamate receptor signaling pathway"/>
    <property type="evidence" value="ECO:0007669"/>
    <property type="project" value="InterPro"/>
</dbReference>
<proteinExistence type="predicted"/>
<dbReference type="InterPro" id="IPR005018">
    <property type="entry name" value="DOMON_domain"/>
</dbReference>
<feature type="chain" id="PRO_5041362874" description="DOMON domain-containing protein" evidence="1">
    <location>
        <begin position="18"/>
        <end position="216"/>
    </location>
</feature>
<dbReference type="AlphaFoldDB" id="A0AA36GFR9"/>
<comment type="caution">
    <text evidence="3">The sequence shown here is derived from an EMBL/GenBank/DDBJ whole genome shotgun (WGS) entry which is preliminary data.</text>
</comment>
<dbReference type="PANTHER" id="PTHR46902:SF1">
    <property type="entry name" value="DOMON DOMAIN-CONTAINING PROTEIN FRRS1L"/>
    <property type="match status" value="1"/>
</dbReference>
<reference evidence="3" key="1">
    <citation type="submission" date="2023-06" db="EMBL/GenBank/DDBJ databases">
        <authorList>
            <person name="Delattre M."/>
        </authorList>
    </citation>
    <scope>NUCLEOTIDE SEQUENCE</scope>
    <source>
        <strain evidence="3">AF72</strain>
    </source>
</reference>
<keyword evidence="4" id="KW-1185">Reference proteome</keyword>
<gene>
    <name evidence="3" type="ORF">MSPICULIGERA_LOCUS24645</name>
</gene>
<evidence type="ECO:0000313" key="3">
    <source>
        <dbReference type="EMBL" id="CAJ0586653.1"/>
    </source>
</evidence>
<feature type="domain" description="DOMON" evidence="2">
    <location>
        <begin position="45"/>
        <end position="164"/>
    </location>
</feature>
<evidence type="ECO:0000313" key="4">
    <source>
        <dbReference type="Proteomes" id="UP001177023"/>
    </source>
</evidence>
<name>A0AA36GFR9_9BILA</name>
<sequence>MLTKLLLLLVSLAFVLADFNLTDCNKSGGKGCLFAPPQCQPNVDCKVHISYRVEGADLVIELGGTMQPEQYMAVGFSLSGAMKETSVSGCYLNTDSKIHGFVGYIPSKREVEMIPWDLQRLDHDASSYEDGRLVCTLRRQMSETNYQLIYDLNAQEYTILTARGPYKGALRKHEYKMAIGIYNLHEFDVGYDSAGYGAHYSFALITAVLLIPMLLT</sequence>
<feature type="signal peptide" evidence="1">
    <location>
        <begin position="1"/>
        <end position="17"/>
    </location>
</feature>
<dbReference type="GO" id="GO:0099072">
    <property type="term" value="P:regulation of postsynaptic membrane neurotransmitter receptor levels"/>
    <property type="evidence" value="ECO:0007669"/>
    <property type="project" value="TreeGrafter"/>
</dbReference>
<evidence type="ECO:0000259" key="2">
    <source>
        <dbReference type="PROSITE" id="PS50836"/>
    </source>
</evidence>
<dbReference type="EMBL" id="CATQJA010002709">
    <property type="protein sequence ID" value="CAJ0586653.1"/>
    <property type="molecule type" value="Genomic_DNA"/>
</dbReference>
<keyword evidence="1" id="KW-0732">Signal</keyword>
<accession>A0AA36GFR9</accession>
<protein>
    <recommendedName>
        <fullName evidence="2">DOMON domain-containing protein</fullName>
    </recommendedName>
</protein>
<dbReference type="Proteomes" id="UP001177023">
    <property type="component" value="Unassembled WGS sequence"/>
</dbReference>
<organism evidence="3 4">
    <name type="scientific">Mesorhabditis spiculigera</name>
    <dbReference type="NCBI Taxonomy" id="96644"/>
    <lineage>
        <taxon>Eukaryota</taxon>
        <taxon>Metazoa</taxon>
        <taxon>Ecdysozoa</taxon>
        <taxon>Nematoda</taxon>
        <taxon>Chromadorea</taxon>
        <taxon>Rhabditida</taxon>
        <taxon>Rhabditina</taxon>
        <taxon>Rhabditomorpha</taxon>
        <taxon>Rhabditoidea</taxon>
        <taxon>Rhabditidae</taxon>
        <taxon>Mesorhabditinae</taxon>
        <taxon>Mesorhabditis</taxon>
    </lineage>
</organism>
<feature type="non-terminal residue" evidence="3">
    <location>
        <position position="216"/>
    </location>
</feature>
<dbReference type="InterPro" id="IPR042789">
    <property type="entry name" value="FRRS1L"/>
</dbReference>
<dbReference type="PROSITE" id="PS50836">
    <property type="entry name" value="DOMON"/>
    <property type="match status" value="1"/>
</dbReference>
<evidence type="ECO:0000256" key="1">
    <source>
        <dbReference type="SAM" id="SignalP"/>
    </source>
</evidence>
<dbReference type="PANTHER" id="PTHR46902">
    <property type="entry name" value="DOMON DOMAIN-CONTAINING PROTEIN FRRS1L"/>
    <property type="match status" value="1"/>
</dbReference>